<comment type="similarity">
    <text evidence="1">Belongs to the UPF0337 (CsbD) family.</text>
</comment>
<organism evidence="4 5">
    <name type="scientific">Brevundimonas intermedia</name>
    <dbReference type="NCBI Taxonomy" id="74315"/>
    <lineage>
        <taxon>Bacteria</taxon>
        <taxon>Pseudomonadati</taxon>
        <taxon>Pseudomonadota</taxon>
        <taxon>Alphaproteobacteria</taxon>
        <taxon>Caulobacterales</taxon>
        <taxon>Caulobacteraceae</taxon>
        <taxon>Brevundimonas</taxon>
    </lineage>
</organism>
<protein>
    <submittedName>
        <fullName evidence="4">CsbD family protein</fullName>
    </submittedName>
</protein>
<dbReference type="InterPro" id="IPR008462">
    <property type="entry name" value="CsbD"/>
</dbReference>
<dbReference type="Proteomes" id="UP001143509">
    <property type="component" value="Unassembled WGS sequence"/>
</dbReference>
<dbReference type="EMBL" id="BSFD01000002">
    <property type="protein sequence ID" value="GLK48029.1"/>
    <property type="molecule type" value="Genomic_DNA"/>
</dbReference>
<dbReference type="RefSeq" id="WP_271164288.1">
    <property type="nucleotide sequence ID" value="NZ_BSFD01000002.1"/>
</dbReference>
<gene>
    <name evidence="4" type="ORF">GCM10017620_10020</name>
</gene>
<feature type="compositionally biased region" description="Basic and acidic residues" evidence="2">
    <location>
        <begin position="31"/>
        <end position="41"/>
    </location>
</feature>
<sequence>MADHDRIEGSAKNIGGKIKEGAGKLTGDSKLQAEGKADQVEGKVQNAVGGVKDSLRDNRN</sequence>
<dbReference type="PANTHER" id="PTHR34977:SF1">
    <property type="entry name" value="UPF0337 PROTEIN YJBJ"/>
    <property type="match status" value="1"/>
</dbReference>
<accession>A0ABQ5T7P2</accession>
<dbReference type="Pfam" id="PF05532">
    <property type="entry name" value="CsbD"/>
    <property type="match status" value="1"/>
</dbReference>
<comment type="caution">
    <text evidence="4">The sequence shown here is derived from an EMBL/GenBank/DDBJ whole genome shotgun (WGS) entry which is preliminary data.</text>
</comment>
<keyword evidence="5" id="KW-1185">Reference proteome</keyword>
<dbReference type="SUPFAM" id="SSF69047">
    <property type="entry name" value="Hypothetical protein YjbJ"/>
    <property type="match status" value="1"/>
</dbReference>
<evidence type="ECO:0000259" key="3">
    <source>
        <dbReference type="Pfam" id="PF05532"/>
    </source>
</evidence>
<dbReference type="InterPro" id="IPR050423">
    <property type="entry name" value="UPF0337_stress_rsp"/>
</dbReference>
<evidence type="ECO:0000256" key="1">
    <source>
        <dbReference type="ARBA" id="ARBA00009129"/>
    </source>
</evidence>
<name>A0ABQ5T7P2_9CAUL</name>
<dbReference type="PANTHER" id="PTHR34977">
    <property type="entry name" value="UPF0337 PROTEIN YJBJ"/>
    <property type="match status" value="1"/>
</dbReference>
<feature type="domain" description="CsbD-like" evidence="3">
    <location>
        <begin position="5"/>
        <end position="56"/>
    </location>
</feature>
<evidence type="ECO:0000313" key="5">
    <source>
        <dbReference type="Proteomes" id="UP001143509"/>
    </source>
</evidence>
<dbReference type="InterPro" id="IPR036629">
    <property type="entry name" value="YjbJ_sf"/>
</dbReference>
<reference evidence="4" key="1">
    <citation type="journal article" date="2014" name="Int. J. Syst. Evol. Microbiol.">
        <title>Complete genome of a new Firmicutes species belonging to the dominant human colonic microbiota ('Ruminococcus bicirculans') reveals two chromosomes and a selective capacity to utilize plant glucans.</title>
        <authorList>
            <consortium name="NISC Comparative Sequencing Program"/>
            <person name="Wegmann U."/>
            <person name="Louis P."/>
            <person name="Goesmann A."/>
            <person name="Henrissat B."/>
            <person name="Duncan S.H."/>
            <person name="Flint H.J."/>
        </authorList>
    </citation>
    <scope>NUCLEOTIDE SEQUENCE</scope>
    <source>
        <strain evidence="4">VKM B-1499</strain>
    </source>
</reference>
<dbReference type="Gene3D" id="1.10.1470.10">
    <property type="entry name" value="YjbJ"/>
    <property type="match status" value="1"/>
</dbReference>
<feature type="region of interest" description="Disordered" evidence="2">
    <location>
        <begin position="1"/>
        <end position="60"/>
    </location>
</feature>
<reference evidence="4" key="2">
    <citation type="submission" date="2023-01" db="EMBL/GenBank/DDBJ databases">
        <authorList>
            <person name="Sun Q."/>
            <person name="Evtushenko L."/>
        </authorList>
    </citation>
    <scope>NUCLEOTIDE SEQUENCE</scope>
    <source>
        <strain evidence="4">VKM B-1499</strain>
    </source>
</reference>
<evidence type="ECO:0000313" key="4">
    <source>
        <dbReference type="EMBL" id="GLK48029.1"/>
    </source>
</evidence>
<proteinExistence type="inferred from homology"/>
<evidence type="ECO:0000256" key="2">
    <source>
        <dbReference type="SAM" id="MobiDB-lite"/>
    </source>
</evidence>